<sequence length="186" mass="18330">MVVGVTNVDSAVLVDDVKSGIVVGDVVVVLSDTSEEVEDIEALVVRGALVFAEEKGVDVGFTAVLIEVSVVEVTVAVVVGAAFVGGSGNTAMVVGFRVVFVEASFVEDCAVVVGAGFSVVGVGNTGLVVGFPAVVVEDGVGAAFVVVVGAVTEDISVVAGFPVAVVGASEVEDCPVVVEAAFSVAG</sequence>
<reference evidence="1 2" key="1">
    <citation type="submission" date="2024-05" db="EMBL/GenBank/DDBJ databases">
        <title>Genome sequencing and assembly of Indian major carp, Cirrhinus mrigala (Hamilton, 1822).</title>
        <authorList>
            <person name="Mohindra V."/>
            <person name="Chowdhury L.M."/>
            <person name="Lal K."/>
            <person name="Jena J.K."/>
        </authorList>
    </citation>
    <scope>NUCLEOTIDE SEQUENCE [LARGE SCALE GENOMIC DNA]</scope>
    <source>
        <strain evidence="1">CM1030</strain>
        <tissue evidence="1">Blood</tissue>
    </source>
</reference>
<organism evidence="1 2">
    <name type="scientific">Cirrhinus mrigala</name>
    <name type="common">Mrigala</name>
    <dbReference type="NCBI Taxonomy" id="683832"/>
    <lineage>
        <taxon>Eukaryota</taxon>
        <taxon>Metazoa</taxon>
        <taxon>Chordata</taxon>
        <taxon>Craniata</taxon>
        <taxon>Vertebrata</taxon>
        <taxon>Euteleostomi</taxon>
        <taxon>Actinopterygii</taxon>
        <taxon>Neopterygii</taxon>
        <taxon>Teleostei</taxon>
        <taxon>Ostariophysi</taxon>
        <taxon>Cypriniformes</taxon>
        <taxon>Cyprinidae</taxon>
        <taxon>Labeoninae</taxon>
        <taxon>Labeonini</taxon>
        <taxon>Cirrhinus</taxon>
    </lineage>
</organism>
<gene>
    <name evidence="1" type="ORF">M9458_001281</name>
</gene>
<dbReference type="AlphaFoldDB" id="A0ABD0RXX6"/>
<evidence type="ECO:0000313" key="1">
    <source>
        <dbReference type="EMBL" id="KAL0203263.1"/>
    </source>
</evidence>
<dbReference type="EMBL" id="JAMKFB020000001">
    <property type="protein sequence ID" value="KAL0203263.1"/>
    <property type="molecule type" value="Genomic_DNA"/>
</dbReference>
<accession>A0ABD0RXX6</accession>
<comment type="caution">
    <text evidence="1">The sequence shown here is derived from an EMBL/GenBank/DDBJ whole genome shotgun (WGS) entry which is preliminary data.</text>
</comment>
<protein>
    <submittedName>
        <fullName evidence="1">Uncharacterized protein</fullName>
    </submittedName>
</protein>
<name>A0ABD0RXX6_CIRMR</name>
<proteinExistence type="predicted"/>
<feature type="non-terminal residue" evidence="1">
    <location>
        <position position="186"/>
    </location>
</feature>
<keyword evidence="2" id="KW-1185">Reference proteome</keyword>
<evidence type="ECO:0000313" key="2">
    <source>
        <dbReference type="Proteomes" id="UP001529510"/>
    </source>
</evidence>
<dbReference type="Proteomes" id="UP001529510">
    <property type="component" value="Unassembled WGS sequence"/>
</dbReference>